<reference evidence="1 2" key="2">
    <citation type="journal article" date="2013" name="PLoS Genet.">
        <title>Comparative genome structure, secondary metabolite, and effector coding capacity across Cochliobolus pathogens.</title>
        <authorList>
            <person name="Condon B.J."/>
            <person name="Leng Y."/>
            <person name="Wu D."/>
            <person name="Bushley K.E."/>
            <person name="Ohm R.A."/>
            <person name="Otillar R."/>
            <person name="Martin J."/>
            <person name="Schackwitz W."/>
            <person name="Grimwood J."/>
            <person name="MohdZainudin N."/>
            <person name="Xue C."/>
            <person name="Wang R."/>
            <person name="Manning V.A."/>
            <person name="Dhillon B."/>
            <person name="Tu Z.J."/>
            <person name="Steffenson B.J."/>
            <person name="Salamov A."/>
            <person name="Sun H."/>
            <person name="Lowry S."/>
            <person name="LaButti K."/>
            <person name="Han J."/>
            <person name="Copeland A."/>
            <person name="Lindquist E."/>
            <person name="Barry K."/>
            <person name="Schmutz J."/>
            <person name="Baker S.E."/>
            <person name="Ciuffetti L.M."/>
            <person name="Grigoriev I.V."/>
            <person name="Zhong S."/>
            <person name="Turgeon B.G."/>
        </authorList>
    </citation>
    <scope>NUCLEOTIDE SEQUENCE [LARGE SCALE GENOMIC DNA]</scope>
    <source>
        <strain evidence="2">28A</strain>
    </source>
</reference>
<dbReference type="PANTHER" id="PTHR28037">
    <property type="entry name" value="ALCOHOL O-ACETYLTRANSFERASE 1-RELATED"/>
    <property type="match status" value="1"/>
</dbReference>
<dbReference type="OrthoDB" id="2150604at2759"/>
<dbReference type="GO" id="GO:0008080">
    <property type="term" value="F:N-acetyltransferase activity"/>
    <property type="evidence" value="ECO:0007669"/>
    <property type="project" value="TreeGrafter"/>
</dbReference>
<dbReference type="AlphaFoldDB" id="R0IYN3"/>
<name>R0IYN3_EXST2</name>
<dbReference type="SUPFAM" id="SSF52777">
    <property type="entry name" value="CoA-dependent acyltransferases"/>
    <property type="match status" value="1"/>
</dbReference>
<reference evidence="1 2" key="1">
    <citation type="journal article" date="2012" name="PLoS Pathog.">
        <title>Diverse lifestyles and strategies of plant pathogenesis encoded in the genomes of eighteen Dothideomycetes fungi.</title>
        <authorList>
            <person name="Ohm R.A."/>
            <person name="Feau N."/>
            <person name="Henrissat B."/>
            <person name="Schoch C.L."/>
            <person name="Horwitz B.A."/>
            <person name="Barry K.W."/>
            <person name="Condon B.J."/>
            <person name="Copeland A.C."/>
            <person name="Dhillon B."/>
            <person name="Glaser F."/>
            <person name="Hesse C.N."/>
            <person name="Kosti I."/>
            <person name="LaButti K."/>
            <person name="Lindquist E.A."/>
            <person name="Lucas S."/>
            <person name="Salamov A.A."/>
            <person name="Bradshaw R.E."/>
            <person name="Ciuffetti L."/>
            <person name="Hamelin R.C."/>
            <person name="Kema G.H.J."/>
            <person name="Lawrence C."/>
            <person name="Scott J.A."/>
            <person name="Spatafora J.W."/>
            <person name="Turgeon B.G."/>
            <person name="de Wit P.J.G.M."/>
            <person name="Zhong S."/>
            <person name="Goodwin S.B."/>
            <person name="Grigoriev I.V."/>
        </authorList>
    </citation>
    <scope>NUCLEOTIDE SEQUENCE [LARGE SCALE GENOMIC DNA]</scope>
    <source>
        <strain evidence="2">28A</strain>
    </source>
</reference>
<dbReference type="Proteomes" id="UP000016935">
    <property type="component" value="Unassembled WGS sequence"/>
</dbReference>
<dbReference type="Gene3D" id="3.30.559.10">
    <property type="entry name" value="Chloramphenicol acetyltransferase-like domain"/>
    <property type="match status" value="1"/>
</dbReference>
<sequence length="371" mass="41668">MDISQLKKIRALGKLEEMAAVAHALDLYITAGFSVHYKASQALKNPDVESLIYHAVRQVLIELPMMFAVPIIAEGEETYFARLPFIDLRTVISFAQRQNAIVNDGKGRDIELDVTLQQQVNTNVKSDQGIVPVWRLVILYDSTDKQQFTANFMVHHAIADGASFQILHRAFHKALHGLSLHSGMPSQVEYIASSKNDDAIGPPLEAIHSLQIAEEAPQTDAPKYNDWLGNITELPNKTGYATLTLSQSMHLRGSTLSSPRRYTYSNLPPTTESMDINIPVDIRSELPPKAVDGIISNSFDAFRTRVFRSDFYGQYSSELGDIWTAARKVQADTRSYFSRTRAFWRNVSQYCWLEERTQSAGLAQAHDWCAS</sequence>
<evidence type="ECO:0000313" key="1">
    <source>
        <dbReference type="EMBL" id="EOA89631.1"/>
    </source>
</evidence>
<dbReference type="EMBL" id="KB908504">
    <property type="protein sequence ID" value="EOA89631.1"/>
    <property type="molecule type" value="Genomic_DNA"/>
</dbReference>
<dbReference type="InterPro" id="IPR023213">
    <property type="entry name" value="CAT-like_dom_sf"/>
</dbReference>
<dbReference type="HOGENOM" id="CLU_024469_1_1_1"/>
<keyword evidence="2" id="KW-1185">Reference proteome</keyword>
<evidence type="ECO:0000313" key="2">
    <source>
        <dbReference type="Proteomes" id="UP000016935"/>
    </source>
</evidence>
<dbReference type="eggNOG" id="ENOG502RC91">
    <property type="taxonomic scope" value="Eukaryota"/>
</dbReference>
<dbReference type="RefSeq" id="XP_008022452.1">
    <property type="nucleotide sequence ID" value="XM_008024261.1"/>
</dbReference>
<dbReference type="InterPro" id="IPR010828">
    <property type="entry name" value="Atf2/Sli1-like"/>
</dbReference>
<dbReference type="InterPro" id="IPR052058">
    <property type="entry name" value="Alcohol_O-acetyltransferase"/>
</dbReference>
<dbReference type="Pfam" id="PF07247">
    <property type="entry name" value="AATase"/>
    <property type="match status" value="1"/>
</dbReference>
<organism evidence="1 2">
    <name type="scientific">Exserohilum turcicum (strain 28A)</name>
    <name type="common">Northern leaf blight fungus</name>
    <name type="synonym">Setosphaeria turcica</name>
    <dbReference type="NCBI Taxonomy" id="671987"/>
    <lineage>
        <taxon>Eukaryota</taxon>
        <taxon>Fungi</taxon>
        <taxon>Dikarya</taxon>
        <taxon>Ascomycota</taxon>
        <taxon>Pezizomycotina</taxon>
        <taxon>Dothideomycetes</taxon>
        <taxon>Pleosporomycetidae</taxon>
        <taxon>Pleosporales</taxon>
        <taxon>Pleosporineae</taxon>
        <taxon>Pleosporaceae</taxon>
        <taxon>Exserohilum</taxon>
    </lineage>
</organism>
<dbReference type="STRING" id="671987.R0IYN3"/>
<proteinExistence type="predicted"/>
<protein>
    <submittedName>
        <fullName evidence="1">Uncharacterized protein</fullName>
    </submittedName>
</protein>
<dbReference type="PANTHER" id="PTHR28037:SF1">
    <property type="entry name" value="ALCOHOL O-ACETYLTRANSFERASE 1-RELATED"/>
    <property type="match status" value="1"/>
</dbReference>
<dbReference type="GeneID" id="19404235"/>
<accession>R0IYN3</accession>
<gene>
    <name evidence="1" type="ORF">SETTUDRAFT_37297</name>
</gene>